<gene>
    <name evidence="1" type="ORF">FXF03_01455</name>
</gene>
<proteinExistence type="predicted"/>
<organism evidence="1 2">
    <name type="scientific">Vibrio cholerae</name>
    <dbReference type="NCBI Taxonomy" id="666"/>
    <lineage>
        <taxon>Bacteria</taxon>
        <taxon>Pseudomonadati</taxon>
        <taxon>Pseudomonadota</taxon>
        <taxon>Gammaproteobacteria</taxon>
        <taxon>Vibrionales</taxon>
        <taxon>Vibrionaceae</taxon>
        <taxon>Vibrio</taxon>
    </lineage>
</organism>
<protein>
    <submittedName>
        <fullName evidence="1">Uncharacterized protein</fullName>
    </submittedName>
</protein>
<sequence>MKLLPIFNSLRMRSKPVLKPVKTYVIWSPSYVMQVTGKKAATYEELQAIEETDNVSVSSQVEVVDINQIIQAFLNETNHEMLYQAI</sequence>
<dbReference type="Proteomes" id="UP000323819">
    <property type="component" value="Unassembled WGS sequence"/>
</dbReference>
<accession>A0ABD7SRW3</accession>
<evidence type="ECO:0000313" key="1">
    <source>
        <dbReference type="EMBL" id="TXX67267.1"/>
    </source>
</evidence>
<reference evidence="1 2" key="1">
    <citation type="submission" date="2019-06" db="EMBL/GenBank/DDBJ databases">
        <title>Vibrio cholerae phylogeny based on whole-genome sequencing reveals genetic diversity and population strucutre.</title>
        <authorList>
            <person name="Zhiqiu Y."/>
            <person name="Bin L."/>
            <person name="Lingyan J."/>
        </authorList>
    </citation>
    <scope>NUCLEOTIDE SEQUENCE [LARGE SCALE GENOMIC DNA]</scope>
    <source>
        <strain evidence="1 2">N2814</strain>
    </source>
</reference>
<name>A0ABD7SRW3_VIBCL</name>
<dbReference type="AlphaFoldDB" id="A0ABD7SRW3"/>
<evidence type="ECO:0000313" key="2">
    <source>
        <dbReference type="Proteomes" id="UP000323819"/>
    </source>
</evidence>
<dbReference type="RefSeq" id="WP_148521405.1">
    <property type="nucleotide sequence ID" value="NZ_VSIJ01000005.1"/>
</dbReference>
<comment type="caution">
    <text evidence="1">The sequence shown here is derived from an EMBL/GenBank/DDBJ whole genome shotgun (WGS) entry which is preliminary data.</text>
</comment>
<dbReference type="EMBL" id="VSIJ01000005">
    <property type="protein sequence ID" value="TXX67267.1"/>
    <property type="molecule type" value="Genomic_DNA"/>
</dbReference>